<evidence type="ECO:0000256" key="9">
    <source>
        <dbReference type="SAM" id="Coils"/>
    </source>
</evidence>
<feature type="coiled-coil region" evidence="9">
    <location>
        <begin position="121"/>
        <end position="152"/>
    </location>
</feature>
<dbReference type="InterPro" id="IPR001789">
    <property type="entry name" value="Sig_transdc_resp-reg_receiver"/>
</dbReference>
<reference evidence="11 12" key="1">
    <citation type="submission" date="2020-08" db="EMBL/GenBank/DDBJ databases">
        <title>Genome sequence of Sphingomonas lutea KCTC 23642T.</title>
        <authorList>
            <person name="Hyun D.-W."/>
            <person name="Bae J.-W."/>
        </authorList>
    </citation>
    <scope>NUCLEOTIDE SEQUENCE [LARGE SCALE GENOMIC DNA]</scope>
    <source>
        <strain evidence="11 12">KCTC 23642</strain>
    </source>
</reference>
<dbReference type="Gene3D" id="3.30.450.20">
    <property type="entry name" value="PAS domain"/>
    <property type="match status" value="1"/>
</dbReference>
<proteinExistence type="predicted"/>
<evidence type="ECO:0000256" key="7">
    <source>
        <dbReference type="ARBA" id="ARBA00022840"/>
    </source>
</evidence>
<keyword evidence="7" id="KW-0067">ATP-binding</keyword>
<sequence length="345" mass="37339">MHEPRRILYIDDDDGLRRLVEKMLTRRGHDVVGAGSGREGVARAGEGGFDLVAVDHYMPEMDGLETLAELRKLPDCPPVVYVTGSEESRVAVAALKAGATEYVVKSTGEDFVDLLEQAFSLALAKRRLAEEKAAAESALKESNERLQLLLREVNHRVANSLQIVSTMVGMQARLLSDDLARDALDDTQRRVDAIAKVHRNLYTSNDVNSVAMDEYFAALIAELEGTWSTPTAPREIQLRSEPLHLHADKAVSLGVIVNELVTNACKYAYPSDSPGVIRVDFARSGDNHFHLSVEDDGCGMQAGDAPRGTGLGTKLITAMARSLGSKVVYDVGRDGGVKASLKAAA</sequence>
<dbReference type="GO" id="GO:0004673">
    <property type="term" value="F:protein histidine kinase activity"/>
    <property type="evidence" value="ECO:0007669"/>
    <property type="project" value="UniProtKB-EC"/>
</dbReference>
<dbReference type="RefSeq" id="WP_187537569.1">
    <property type="nucleotide sequence ID" value="NZ_BAABJT010000001.1"/>
</dbReference>
<dbReference type="InterPro" id="IPR003594">
    <property type="entry name" value="HATPase_dom"/>
</dbReference>
<evidence type="ECO:0000256" key="4">
    <source>
        <dbReference type="ARBA" id="ARBA00022679"/>
    </source>
</evidence>
<dbReference type="PANTHER" id="PTHR41523">
    <property type="entry name" value="TWO-COMPONENT SYSTEM SENSOR PROTEIN"/>
    <property type="match status" value="1"/>
</dbReference>
<dbReference type="AlphaFoldDB" id="A0A7G9SGK2"/>
<dbReference type="Gene3D" id="3.30.565.10">
    <property type="entry name" value="Histidine kinase-like ATPase, C-terminal domain"/>
    <property type="match status" value="1"/>
</dbReference>
<dbReference type="CDD" id="cd16936">
    <property type="entry name" value="HATPase_RsbW-like"/>
    <property type="match status" value="1"/>
</dbReference>
<keyword evidence="4" id="KW-0808">Transferase</keyword>
<protein>
    <recommendedName>
        <fullName evidence="2">histidine kinase</fullName>
        <ecNumber evidence="2">2.7.13.3</ecNumber>
    </recommendedName>
</protein>
<evidence type="ECO:0000313" key="11">
    <source>
        <dbReference type="EMBL" id="QNN66977.1"/>
    </source>
</evidence>
<dbReference type="Pfam" id="PF07568">
    <property type="entry name" value="HisKA_2"/>
    <property type="match status" value="1"/>
</dbReference>
<evidence type="ECO:0000259" key="10">
    <source>
        <dbReference type="PROSITE" id="PS50110"/>
    </source>
</evidence>
<dbReference type="Proteomes" id="UP000515971">
    <property type="component" value="Chromosome"/>
</dbReference>
<dbReference type="EC" id="2.7.13.3" evidence="2"/>
<dbReference type="SMART" id="SM00448">
    <property type="entry name" value="REC"/>
    <property type="match status" value="1"/>
</dbReference>
<evidence type="ECO:0000256" key="8">
    <source>
        <dbReference type="PROSITE-ProRule" id="PRU00169"/>
    </source>
</evidence>
<dbReference type="SUPFAM" id="SSF55874">
    <property type="entry name" value="ATPase domain of HSP90 chaperone/DNA topoisomerase II/histidine kinase"/>
    <property type="match status" value="1"/>
</dbReference>
<evidence type="ECO:0000256" key="2">
    <source>
        <dbReference type="ARBA" id="ARBA00012438"/>
    </source>
</evidence>
<evidence type="ECO:0000256" key="5">
    <source>
        <dbReference type="ARBA" id="ARBA00022741"/>
    </source>
</evidence>
<dbReference type="CDD" id="cd00156">
    <property type="entry name" value="REC"/>
    <property type="match status" value="1"/>
</dbReference>
<dbReference type="PANTHER" id="PTHR41523:SF8">
    <property type="entry name" value="ETHYLENE RESPONSE SENSOR PROTEIN"/>
    <property type="match status" value="1"/>
</dbReference>
<accession>A0A7G9SGK2</accession>
<feature type="domain" description="Response regulatory" evidence="10">
    <location>
        <begin position="6"/>
        <end position="120"/>
    </location>
</feature>
<dbReference type="Pfam" id="PF02518">
    <property type="entry name" value="HATPase_c"/>
    <property type="match status" value="1"/>
</dbReference>
<dbReference type="EMBL" id="CP060718">
    <property type="protein sequence ID" value="QNN66977.1"/>
    <property type="molecule type" value="Genomic_DNA"/>
</dbReference>
<keyword evidence="5" id="KW-0547">Nucleotide-binding</keyword>
<name>A0A7G9SGK2_9SPHN</name>
<gene>
    <name evidence="11" type="ORF">H9L13_10070</name>
</gene>
<dbReference type="Pfam" id="PF00072">
    <property type="entry name" value="Response_reg"/>
    <property type="match status" value="1"/>
</dbReference>
<dbReference type="GO" id="GO:0005524">
    <property type="term" value="F:ATP binding"/>
    <property type="evidence" value="ECO:0007669"/>
    <property type="project" value="UniProtKB-KW"/>
</dbReference>
<dbReference type="Gene3D" id="3.40.50.2300">
    <property type="match status" value="1"/>
</dbReference>
<dbReference type="SUPFAM" id="SSF52172">
    <property type="entry name" value="CheY-like"/>
    <property type="match status" value="1"/>
</dbReference>
<keyword evidence="9" id="KW-0175">Coiled coil</keyword>
<organism evidence="11 12">
    <name type="scientific">Sphingomonas lutea</name>
    <dbReference type="NCBI Taxonomy" id="1045317"/>
    <lineage>
        <taxon>Bacteria</taxon>
        <taxon>Pseudomonadati</taxon>
        <taxon>Pseudomonadota</taxon>
        <taxon>Alphaproteobacteria</taxon>
        <taxon>Sphingomonadales</taxon>
        <taxon>Sphingomonadaceae</taxon>
        <taxon>Sphingomonas</taxon>
    </lineage>
</organism>
<dbReference type="GO" id="GO:0000160">
    <property type="term" value="P:phosphorelay signal transduction system"/>
    <property type="evidence" value="ECO:0007669"/>
    <property type="project" value="InterPro"/>
</dbReference>
<keyword evidence="12" id="KW-1185">Reference proteome</keyword>
<comment type="catalytic activity">
    <reaction evidence="1">
        <text>ATP + protein L-histidine = ADP + protein N-phospho-L-histidine.</text>
        <dbReference type="EC" id="2.7.13.3"/>
    </reaction>
</comment>
<dbReference type="InterPro" id="IPR011495">
    <property type="entry name" value="Sig_transdc_His_kin_sub2_dim/P"/>
</dbReference>
<evidence type="ECO:0000256" key="6">
    <source>
        <dbReference type="ARBA" id="ARBA00022777"/>
    </source>
</evidence>
<evidence type="ECO:0000256" key="3">
    <source>
        <dbReference type="ARBA" id="ARBA00022553"/>
    </source>
</evidence>
<dbReference type="InterPro" id="IPR036890">
    <property type="entry name" value="HATPase_C_sf"/>
</dbReference>
<feature type="modified residue" description="4-aspartylphosphate" evidence="8">
    <location>
        <position position="55"/>
    </location>
</feature>
<keyword evidence="3 8" id="KW-0597">Phosphoprotein</keyword>
<dbReference type="InterPro" id="IPR011006">
    <property type="entry name" value="CheY-like_superfamily"/>
</dbReference>
<evidence type="ECO:0000256" key="1">
    <source>
        <dbReference type="ARBA" id="ARBA00000085"/>
    </source>
</evidence>
<dbReference type="PROSITE" id="PS50110">
    <property type="entry name" value="RESPONSE_REGULATORY"/>
    <property type="match status" value="1"/>
</dbReference>
<keyword evidence="6" id="KW-0418">Kinase</keyword>
<dbReference type="KEGG" id="slut:H9L13_10070"/>
<dbReference type="SMART" id="SM00387">
    <property type="entry name" value="HATPase_c"/>
    <property type="match status" value="1"/>
</dbReference>
<evidence type="ECO:0000313" key="12">
    <source>
        <dbReference type="Proteomes" id="UP000515971"/>
    </source>
</evidence>